<sequence>MSEMLDVEGAVTAPVPPRRGNFPPRTRPATAACCETCGKSFSRSHDLSKHKLTPPRHGRLLRDLWEVILTEPRPFQT</sequence>
<dbReference type="AlphaFoldDB" id="A0A7R8ZPP1"/>
<accession>A0A7R8ZPP1</accession>
<dbReference type="Gene3D" id="3.30.160.60">
    <property type="entry name" value="Classic Zinc Finger"/>
    <property type="match status" value="1"/>
</dbReference>
<name>A0A7R8ZPP1_9CRUS</name>
<protein>
    <submittedName>
        <fullName evidence="1">Uncharacterized protein</fullName>
    </submittedName>
</protein>
<dbReference type="SUPFAM" id="SSF57667">
    <property type="entry name" value="beta-beta-alpha zinc fingers"/>
    <property type="match status" value="1"/>
</dbReference>
<dbReference type="InterPro" id="IPR036236">
    <property type="entry name" value="Znf_C2H2_sf"/>
</dbReference>
<evidence type="ECO:0000313" key="1">
    <source>
        <dbReference type="EMBL" id="CAD7226982.1"/>
    </source>
</evidence>
<proteinExistence type="predicted"/>
<dbReference type="InterPro" id="IPR013087">
    <property type="entry name" value="Znf_C2H2_type"/>
</dbReference>
<dbReference type="OrthoDB" id="8922241at2759"/>
<dbReference type="PROSITE" id="PS50157">
    <property type="entry name" value="ZINC_FINGER_C2H2_2"/>
    <property type="match status" value="1"/>
</dbReference>
<organism evidence="1">
    <name type="scientific">Cyprideis torosa</name>
    <dbReference type="NCBI Taxonomy" id="163714"/>
    <lineage>
        <taxon>Eukaryota</taxon>
        <taxon>Metazoa</taxon>
        <taxon>Ecdysozoa</taxon>
        <taxon>Arthropoda</taxon>
        <taxon>Crustacea</taxon>
        <taxon>Oligostraca</taxon>
        <taxon>Ostracoda</taxon>
        <taxon>Podocopa</taxon>
        <taxon>Podocopida</taxon>
        <taxon>Cytherocopina</taxon>
        <taxon>Cytheroidea</taxon>
        <taxon>Cytherideidae</taxon>
        <taxon>Cyprideis</taxon>
    </lineage>
</organism>
<dbReference type="EMBL" id="OB660994">
    <property type="protein sequence ID" value="CAD7226982.1"/>
    <property type="molecule type" value="Genomic_DNA"/>
</dbReference>
<reference evidence="1" key="1">
    <citation type="submission" date="2020-11" db="EMBL/GenBank/DDBJ databases">
        <authorList>
            <person name="Tran Van P."/>
        </authorList>
    </citation>
    <scope>NUCLEOTIDE SEQUENCE</scope>
</reference>
<gene>
    <name evidence="1" type="ORF">CTOB1V02_LOCUS4893</name>
</gene>